<feature type="compositionally biased region" description="Acidic residues" evidence="3">
    <location>
        <begin position="41"/>
        <end position="52"/>
    </location>
</feature>
<comment type="caution">
    <text evidence="5">The sequence shown here is derived from an EMBL/GenBank/DDBJ whole genome shotgun (WGS) entry which is preliminary data.</text>
</comment>
<feature type="compositionally biased region" description="Low complexity" evidence="3">
    <location>
        <begin position="30"/>
        <end position="40"/>
    </location>
</feature>
<dbReference type="PROSITE" id="PS50012">
    <property type="entry name" value="RCC1_3"/>
    <property type="match status" value="6"/>
</dbReference>
<dbReference type="Pfam" id="PF00415">
    <property type="entry name" value="RCC1"/>
    <property type="match status" value="2"/>
</dbReference>
<dbReference type="PROSITE" id="PS00626">
    <property type="entry name" value="RCC1_2"/>
    <property type="match status" value="3"/>
</dbReference>
<feature type="compositionally biased region" description="Low complexity" evidence="3">
    <location>
        <begin position="583"/>
        <end position="626"/>
    </location>
</feature>
<evidence type="ECO:0000256" key="1">
    <source>
        <dbReference type="ARBA" id="ARBA00022737"/>
    </source>
</evidence>
<evidence type="ECO:0000313" key="5">
    <source>
        <dbReference type="EMBL" id="KAK5577858.1"/>
    </source>
</evidence>
<feature type="region of interest" description="Disordered" evidence="3">
    <location>
        <begin position="20"/>
        <end position="71"/>
    </location>
</feature>
<feature type="compositionally biased region" description="Basic and acidic residues" evidence="3">
    <location>
        <begin position="538"/>
        <end position="551"/>
    </location>
</feature>
<feature type="repeat" description="RCC1" evidence="2">
    <location>
        <begin position="154"/>
        <end position="208"/>
    </location>
</feature>
<accession>A0AAN7TY77</accession>
<organism evidence="5 6">
    <name type="scientific">Dictyostelium firmibasis</name>
    <dbReference type="NCBI Taxonomy" id="79012"/>
    <lineage>
        <taxon>Eukaryota</taxon>
        <taxon>Amoebozoa</taxon>
        <taxon>Evosea</taxon>
        <taxon>Eumycetozoa</taxon>
        <taxon>Dictyostelia</taxon>
        <taxon>Dictyosteliales</taxon>
        <taxon>Dictyosteliaceae</taxon>
        <taxon>Dictyostelium</taxon>
    </lineage>
</organism>
<dbReference type="EMBL" id="JAVFKY010000004">
    <property type="protein sequence ID" value="KAK5577858.1"/>
    <property type="molecule type" value="Genomic_DNA"/>
</dbReference>
<dbReference type="Gene3D" id="2.130.10.30">
    <property type="entry name" value="Regulator of chromosome condensation 1/beta-lactamase-inhibitor protein II"/>
    <property type="match status" value="2"/>
</dbReference>
<keyword evidence="6" id="KW-1185">Reference proteome</keyword>
<sequence>MISSVANWLSCGSSVVDKWIFGEGEDEDTTSSSGESNSDYNSEEEEEEEEENQQQQQQLDEDSSSEEGEINEKKRISTIIKNRINNGGSQDIESNGGGLVYSWGYNYFGQCGDKTNQTIKIPTSILFPNIDNKIIIKQIACGDSHTLAIAEQPYGLYSWGVNRWGQLGHGDQLNRNQPTLLNHATHGGTISFSMVACGSQHSMIVSNFGELYTFGCGTTGRLGHGDEQPKFKPTPVSSLLGKSIVSVAAGVMHTACVDSNGKIYSWGWNRYGQLGNGTVKSQTLPTNPKFQQAKDQQQQQQQHLSKLNFIKIVCGKNHTLALSSSGEVVGFGFNACGQLGNGNHMDQLYPVKIEFNERVIDIASGYYHSLCLTDNGEAYSWGYMSDGSLGLGEVYTHQTKPKLIPLVHIRHCFTDSNDAFNEIYGRQDESTTQETIDQHKQYLSKKYSIGDTVDKISAGAWNSAIITSSGKLFCFGFGDTFRNGNQSELDQDMPVIIEPAKWGLERPFNIKEDTDIPLNSIIEQEKERRLLKLKKKQLKEQKEKDKKDKEINSTNFENNLSINDDEIQFNTNNNDNSSKDNNIESEILNSNDNENNNKNNNNNSDNSDRNNNNDFENNNNNTSPNIITNKINLNNIKVYSRVTNVSLGGAHTIITVKNKLKK</sequence>
<feature type="compositionally biased region" description="Acidic residues" evidence="3">
    <location>
        <begin position="59"/>
        <end position="69"/>
    </location>
</feature>
<name>A0AAN7TY77_9MYCE</name>
<feature type="repeat" description="RCC1" evidence="2">
    <location>
        <begin position="376"/>
        <end position="469"/>
    </location>
</feature>
<dbReference type="AlphaFoldDB" id="A0AAN7TY77"/>
<feature type="region of interest" description="Disordered" evidence="3">
    <location>
        <begin position="537"/>
        <end position="626"/>
    </location>
</feature>
<gene>
    <name evidence="5" type="ORF">RB653_002806</name>
</gene>
<dbReference type="Pfam" id="PF25390">
    <property type="entry name" value="WD40_RLD"/>
    <property type="match status" value="1"/>
</dbReference>
<dbReference type="PANTHER" id="PTHR22870">
    <property type="entry name" value="REGULATOR OF CHROMOSOME CONDENSATION"/>
    <property type="match status" value="1"/>
</dbReference>
<feature type="domain" description="RCC1-like" evidence="4">
    <location>
        <begin position="232"/>
        <end position="497"/>
    </location>
</feature>
<dbReference type="SUPFAM" id="SSF50985">
    <property type="entry name" value="RCC1/BLIP-II"/>
    <property type="match status" value="1"/>
</dbReference>
<keyword evidence="1" id="KW-0677">Repeat</keyword>
<dbReference type="InterPro" id="IPR009091">
    <property type="entry name" value="RCC1/BLIP-II"/>
</dbReference>
<dbReference type="PANTHER" id="PTHR22870:SF460">
    <property type="entry name" value="REGULATOR OF CHROMOSOME CONDENSATION DOMAIN-CONTAINING PROTEIN"/>
    <property type="match status" value="1"/>
</dbReference>
<feature type="compositionally biased region" description="Polar residues" evidence="3">
    <location>
        <begin position="552"/>
        <end position="562"/>
    </location>
</feature>
<feature type="repeat" description="RCC1" evidence="2">
    <location>
        <begin position="326"/>
        <end position="375"/>
    </location>
</feature>
<evidence type="ECO:0000256" key="3">
    <source>
        <dbReference type="SAM" id="MobiDB-lite"/>
    </source>
</evidence>
<reference evidence="5 6" key="1">
    <citation type="submission" date="2023-11" db="EMBL/GenBank/DDBJ databases">
        <title>Dfirmibasis_genome.</title>
        <authorList>
            <person name="Edelbroek B."/>
            <person name="Kjellin J."/>
            <person name="Jerlstrom-Hultqvist J."/>
            <person name="Soderbom F."/>
        </authorList>
    </citation>
    <scope>NUCLEOTIDE SEQUENCE [LARGE SCALE GENOMIC DNA]</scope>
    <source>
        <strain evidence="5 6">TNS-C-14</strain>
    </source>
</reference>
<evidence type="ECO:0000259" key="4">
    <source>
        <dbReference type="Pfam" id="PF25390"/>
    </source>
</evidence>
<dbReference type="InterPro" id="IPR000408">
    <property type="entry name" value="Reg_chr_condens"/>
</dbReference>
<dbReference type="Proteomes" id="UP001344447">
    <property type="component" value="Unassembled WGS sequence"/>
</dbReference>
<proteinExistence type="predicted"/>
<protein>
    <recommendedName>
        <fullName evidence="4">RCC1-like domain-containing protein</fullName>
    </recommendedName>
</protein>
<feature type="repeat" description="RCC1" evidence="2">
    <location>
        <begin position="98"/>
        <end position="152"/>
    </location>
</feature>
<evidence type="ECO:0000313" key="6">
    <source>
        <dbReference type="Proteomes" id="UP001344447"/>
    </source>
</evidence>
<dbReference type="PRINTS" id="PR00633">
    <property type="entry name" value="RCCNDNSATION"/>
</dbReference>
<dbReference type="InterPro" id="IPR051210">
    <property type="entry name" value="Ub_ligase/GEF_domain"/>
</dbReference>
<feature type="repeat" description="RCC1" evidence="2">
    <location>
        <begin position="261"/>
        <end position="325"/>
    </location>
</feature>
<dbReference type="InterPro" id="IPR058923">
    <property type="entry name" value="RCC1-like_dom"/>
</dbReference>
<feature type="repeat" description="RCC1" evidence="2">
    <location>
        <begin position="209"/>
        <end position="260"/>
    </location>
</feature>
<evidence type="ECO:0000256" key="2">
    <source>
        <dbReference type="PROSITE-ProRule" id="PRU00235"/>
    </source>
</evidence>